<evidence type="ECO:0000259" key="9">
    <source>
        <dbReference type="PROSITE" id="PS00128"/>
    </source>
</evidence>
<dbReference type="OrthoDB" id="17373at2759"/>
<dbReference type="AlphaFoldDB" id="A0A9N9QKU6"/>
<evidence type="ECO:0000256" key="3">
    <source>
        <dbReference type="ARBA" id="ARBA00012732"/>
    </source>
</evidence>
<dbReference type="SMART" id="SM00263">
    <property type="entry name" value="LYZ1"/>
    <property type="match status" value="1"/>
</dbReference>
<feature type="chain" id="PRO_5040506120" description="lysozyme" evidence="8">
    <location>
        <begin position="23"/>
        <end position="146"/>
    </location>
</feature>
<keyword evidence="11" id="KW-1185">Reference proteome</keyword>
<evidence type="ECO:0000256" key="8">
    <source>
        <dbReference type="SAM" id="SignalP"/>
    </source>
</evidence>
<evidence type="ECO:0000256" key="6">
    <source>
        <dbReference type="ARBA" id="ARBA00023295"/>
    </source>
</evidence>
<comment type="catalytic activity">
    <reaction evidence="1">
        <text>Hydrolysis of (1-&gt;4)-beta-linkages between N-acetylmuramic acid and N-acetyl-D-glucosamine residues in a peptidoglycan and between N-acetyl-D-glucosamine residues in chitodextrins.</text>
        <dbReference type="EC" id="3.2.1.17"/>
    </reaction>
</comment>
<gene>
    <name evidence="10" type="ORF">CEUTPL_LOCUS2394</name>
</gene>
<feature type="domain" description="Glycosyl hydrolases family 22 (GH22)" evidence="9">
    <location>
        <begin position="90"/>
        <end position="108"/>
    </location>
</feature>
<protein>
    <recommendedName>
        <fullName evidence="3">lysozyme</fullName>
        <ecNumber evidence="3">3.2.1.17</ecNumber>
    </recommendedName>
</protein>
<keyword evidence="5" id="KW-1015">Disulfide bond</keyword>
<dbReference type="InterPro" id="IPR023346">
    <property type="entry name" value="Lysozyme-like_dom_sf"/>
</dbReference>
<accession>A0A9N9QKU6</accession>
<keyword evidence="6" id="KW-0378">Hydrolase</keyword>
<dbReference type="PROSITE" id="PS51348">
    <property type="entry name" value="GLYCOSYL_HYDROL_F22_2"/>
    <property type="match status" value="1"/>
</dbReference>
<proteinExistence type="inferred from homology"/>
<reference evidence="10" key="1">
    <citation type="submission" date="2022-01" db="EMBL/GenBank/DDBJ databases">
        <authorList>
            <person name="King R."/>
        </authorList>
    </citation>
    <scope>NUCLEOTIDE SEQUENCE</scope>
</reference>
<dbReference type="EMBL" id="OU892286">
    <property type="protein sequence ID" value="CAG9761699.1"/>
    <property type="molecule type" value="Genomic_DNA"/>
</dbReference>
<evidence type="ECO:0000256" key="4">
    <source>
        <dbReference type="ARBA" id="ARBA00022638"/>
    </source>
</evidence>
<comment type="similarity">
    <text evidence="2 7">Belongs to the glycosyl hydrolase 22 family.</text>
</comment>
<dbReference type="FunFam" id="1.10.530.10:FF:000001">
    <property type="entry name" value="Lysozyme C"/>
    <property type="match status" value="1"/>
</dbReference>
<dbReference type="InterPro" id="IPR001916">
    <property type="entry name" value="Glyco_hydro_22"/>
</dbReference>
<keyword evidence="4" id="KW-0081">Bacteriolytic enzyme</keyword>
<keyword evidence="8" id="KW-0732">Signal</keyword>
<organism evidence="10 11">
    <name type="scientific">Ceutorhynchus assimilis</name>
    <name type="common">cabbage seed weevil</name>
    <dbReference type="NCBI Taxonomy" id="467358"/>
    <lineage>
        <taxon>Eukaryota</taxon>
        <taxon>Metazoa</taxon>
        <taxon>Ecdysozoa</taxon>
        <taxon>Arthropoda</taxon>
        <taxon>Hexapoda</taxon>
        <taxon>Insecta</taxon>
        <taxon>Pterygota</taxon>
        <taxon>Neoptera</taxon>
        <taxon>Endopterygota</taxon>
        <taxon>Coleoptera</taxon>
        <taxon>Polyphaga</taxon>
        <taxon>Cucujiformia</taxon>
        <taxon>Curculionidae</taxon>
        <taxon>Ceutorhynchinae</taxon>
        <taxon>Ceutorhynchus</taxon>
    </lineage>
</organism>
<dbReference type="GO" id="GO:0031640">
    <property type="term" value="P:killing of cells of another organism"/>
    <property type="evidence" value="ECO:0007669"/>
    <property type="project" value="UniProtKB-KW"/>
</dbReference>
<sequence length="146" mass="16424">MLLNLILVNVFGIVLISTLSESKIMTKCEVAKALRQKGVPEKEVPTWVCIANAESRFDTHAVNRKTWDYGIFQISSLYWCQSGDKPGKGCNLSCNSLLHDNISTDIDCIRKVYAETEAIGQRPGFKAWTTWKPHCSGDNRQWVQGC</sequence>
<dbReference type="PROSITE" id="PS00128">
    <property type="entry name" value="GLYCOSYL_HYDROL_F22_1"/>
    <property type="match status" value="1"/>
</dbReference>
<feature type="signal peptide" evidence="8">
    <location>
        <begin position="1"/>
        <end position="22"/>
    </location>
</feature>
<dbReference type="Proteomes" id="UP001152799">
    <property type="component" value="Chromosome 10"/>
</dbReference>
<dbReference type="CDD" id="cd16899">
    <property type="entry name" value="LYZ_C_invert"/>
    <property type="match status" value="1"/>
</dbReference>
<evidence type="ECO:0000256" key="1">
    <source>
        <dbReference type="ARBA" id="ARBA00000632"/>
    </source>
</evidence>
<evidence type="ECO:0000256" key="7">
    <source>
        <dbReference type="RuleBase" id="RU004440"/>
    </source>
</evidence>
<dbReference type="PRINTS" id="PR00135">
    <property type="entry name" value="LYZLACT"/>
</dbReference>
<name>A0A9N9QKU6_9CUCU</name>
<dbReference type="Pfam" id="PF00062">
    <property type="entry name" value="Lys"/>
    <property type="match status" value="1"/>
</dbReference>
<dbReference type="GO" id="GO:0003796">
    <property type="term" value="F:lysozyme activity"/>
    <property type="evidence" value="ECO:0007669"/>
    <property type="project" value="UniProtKB-EC"/>
</dbReference>
<dbReference type="PANTHER" id="PTHR11407:SF63">
    <property type="entry name" value="LYSOZYME C"/>
    <property type="match status" value="1"/>
</dbReference>
<dbReference type="EC" id="3.2.1.17" evidence="3"/>
<evidence type="ECO:0000313" key="10">
    <source>
        <dbReference type="EMBL" id="CAG9761699.1"/>
    </source>
</evidence>
<dbReference type="InterPro" id="IPR019799">
    <property type="entry name" value="Glyco_hydro_22_CS"/>
</dbReference>
<dbReference type="PANTHER" id="PTHR11407">
    <property type="entry name" value="LYSOZYME C"/>
    <property type="match status" value="1"/>
</dbReference>
<keyword evidence="6" id="KW-0326">Glycosidase</keyword>
<keyword evidence="4" id="KW-0929">Antimicrobial</keyword>
<evidence type="ECO:0000313" key="11">
    <source>
        <dbReference type="Proteomes" id="UP001152799"/>
    </source>
</evidence>
<evidence type="ECO:0000256" key="5">
    <source>
        <dbReference type="ARBA" id="ARBA00023157"/>
    </source>
</evidence>
<dbReference type="GO" id="GO:0042742">
    <property type="term" value="P:defense response to bacterium"/>
    <property type="evidence" value="ECO:0007669"/>
    <property type="project" value="UniProtKB-KW"/>
</dbReference>
<dbReference type="SUPFAM" id="SSF53955">
    <property type="entry name" value="Lysozyme-like"/>
    <property type="match status" value="1"/>
</dbReference>
<dbReference type="Gene3D" id="1.10.530.10">
    <property type="match status" value="1"/>
</dbReference>
<evidence type="ECO:0000256" key="2">
    <source>
        <dbReference type="ARBA" id="ARBA00010859"/>
    </source>
</evidence>